<keyword evidence="2" id="KW-1185">Reference proteome</keyword>
<evidence type="ECO:0008006" key="3">
    <source>
        <dbReference type="Google" id="ProtNLM"/>
    </source>
</evidence>
<dbReference type="OrthoDB" id="7873666at2"/>
<dbReference type="RefSeq" id="WP_132953435.1">
    <property type="nucleotide sequence ID" value="NZ_SLXU01000044.1"/>
</dbReference>
<evidence type="ECO:0000313" key="1">
    <source>
        <dbReference type="EMBL" id="TCP58326.1"/>
    </source>
</evidence>
<protein>
    <recommendedName>
        <fullName evidence="3">Methyltransferase family protein</fullName>
    </recommendedName>
</protein>
<proteinExistence type="predicted"/>
<dbReference type="EMBL" id="SLXU01000044">
    <property type="protein sequence ID" value="TCP58326.1"/>
    <property type="molecule type" value="Genomic_DNA"/>
</dbReference>
<reference evidence="1 2" key="1">
    <citation type="submission" date="2019-03" db="EMBL/GenBank/DDBJ databases">
        <title>Genomic Encyclopedia of Type Strains, Phase IV (KMG-IV): sequencing the most valuable type-strain genomes for metagenomic binning, comparative biology and taxonomic classification.</title>
        <authorList>
            <person name="Goeker M."/>
        </authorList>
    </citation>
    <scope>NUCLEOTIDE SEQUENCE [LARGE SCALE GENOMIC DNA]</scope>
    <source>
        <strain evidence="1 2">DSM 24766</strain>
    </source>
</reference>
<dbReference type="Gene3D" id="3.40.50.150">
    <property type="entry name" value="Vaccinia Virus protein VP39"/>
    <property type="match status" value="1"/>
</dbReference>
<dbReference type="InterPro" id="IPR029063">
    <property type="entry name" value="SAM-dependent_MTases_sf"/>
</dbReference>
<organism evidence="1 2">
    <name type="scientific">Rhodovulum bhavnagarense</name>
    <dbReference type="NCBI Taxonomy" id="992286"/>
    <lineage>
        <taxon>Bacteria</taxon>
        <taxon>Pseudomonadati</taxon>
        <taxon>Pseudomonadota</taxon>
        <taxon>Alphaproteobacteria</taxon>
        <taxon>Rhodobacterales</taxon>
        <taxon>Paracoccaceae</taxon>
        <taxon>Rhodovulum</taxon>
    </lineage>
</organism>
<evidence type="ECO:0000313" key="2">
    <source>
        <dbReference type="Proteomes" id="UP000295050"/>
    </source>
</evidence>
<name>A0A4V2SVJ5_9RHOB</name>
<accession>A0A4V2SVJ5</accession>
<sequence length="284" mass="31004">MTRTAEDDIRARFAAAPWKGITAEQMAPALRVPTMLSDVEQSLYFWAARDWARGCGAIVDLGCFVGGSTARLAEGRRQAGHGARVHGFDRFTASAGLKKRLFDPAGIPPFDGRDILPLARRLLDPWSPLISLHPGEIEDNGWPGGPIELLALDASKTTGAMDRMAAHFFPNLVPAGSLVIQQDYFHWRQPWIAVQMERLAEHFVPLAACAPSTMVFLCRTPPDAGALVRAACDRLSDAELIAGLEAARARLAPFGQDHRFEKLIAAARANPGQRVAWKLKPPAR</sequence>
<dbReference type="SUPFAM" id="SSF53335">
    <property type="entry name" value="S-adenosyl-L-methionine-dependent methyltransferases"/>
    <property type="match status" value="1"/>
</dbReference>
<dbReference type="Proteomes" id="UP000295050">
    <property type="component" value="Unassembled WGS sequence"/>
</dbReference>
<gene>
    <name evidence="1" type="ORF">EV663_1442</name>
</gene>
<comment type="caution">
    <text evidence="1">The sequence shown here is derived from an EMBL/GenBank/DDBJ whole genome shotgun (WGS) entry which is preliminary data.</text>
</comment>
<dbReference type="AlphaFoldDB" id="A0A4V2SVJ5"/>